<comment type="function">
    <text evidence="11">Catalyzes the formation of CDP-2,3-bis-(O-geranylgeranyl)-sn-glycerol (CDP-archaeol) from 2,3-bis-(O-geranylgeranyl)-sn-glycerol 1-phosphate (DGGGP) and CTP. This reaction is the third ether-bond-formation step in the biosynthesis of archaeal membrane lipids.</text>
</comment>
<dbReference type="Proteomes" id="UP000000346">
    <property type="component" value="Chromosome"/>
</dbReference>
<evidence type="ECO:0000256" key="4">
    <source>
        <dbReference type="ARBA" id="ARBA00022692"/>
    </source>
</evidence>
<dbReference type="NCBIfam" id="NF003114">
    <property type="entry name" value="PRK04032.1"/>
    <property type="match status" value="1"/>
</dbReference>
<feature type="transmembrane region" description="Helical" evidence="11">
    <location>
        <begin position="80"/>
        <end position="99"/>
    </location>
</feature>
<dbReference type="GO" id="GO:0043338">
    <property type="term" value="F:CDP-2,3-bis-(O-geranylgeranyl)-sn-glycerol synthase activity"/>
    <property type="evidence" value="ECO:0007669"/>
    <property type="project" value="UniProtKB-EC"/>
</dbReference>
<evidence type="ECO:0000256" key="10">
    <source>
        <dbReference type="ARBA" id="ARBA00023264"/>
    </source>
</evidence>
<evidence type="ECO:0000256" key="3">
    <source>
        <dbReference type="ARBA" id="ARBA00022679"/>
    </source>
</evidence>
<keyword evidence="2 11" id="KW-0444">Lipid biosynthesis</keyword>
<dbReference type="EMBL" id="CP001742">
    <property type="protein sequence ID" value="ADL19633.1"/>
    <property type="molecule type" value="Genomic_DNA"/>
</dbReference>
<keyword evidence="10 11" id="KW-1208">Phospholipid metabolism</keyword>
<dbReference type="STRING" id="666510.ASAC_1228"/>
<dbReference type="eggNOG" id="arCOG04106">
    <property type="taxonomic scope" value="Archaea"/>
</dbReference>
<keyword evidence="8 11" id="KW-0472">Membrane</keyword>
<feature type="transmembrane region" description="Helical" evidence="11">
    <location>
        <begin position="53"/>
        <end position="73"/>
    </location>
</feature>
<dbReference type="PANTHER" id="PTHR39650:SF1">
    <property type="entry name" value="CDP-ARCHAEOL SYNTHASE"/>
    <property type="match status" value="1"/>
</dbReference>
<evidence type="ECO:0000256" key="8">
    <source>
        <dbReference type="ARBA" id="ARBA00023136"/>
    </source>
</evidence>
<dbReference type="InterPro" id="IPR032690">
    <property type="entry name" value="CarS"/>
</dbReference>
<evidence type="ECO:0000256" key="6">
    <source>
        <dbReference type="ARBA" id="ARBA00022989"/>
    </source>
</evidence>
<keyword evidence="6 11" id="KW-1133">Transmembrane helix</keyword>
<evidence type="ECO:0000256" key="11">
    <source>
        <dbReference type="HAMAP-Rule" id="MF_01117"/>
    </source>
</evidence>
<organism evidence="12 13">
    <name type="scientific">Acidilobus saccharovorans (strain DSM 16705 / JCM 18335 / VKM B-2471 / 345-15)</name>
    <dbReference type="NCBI Taxonomy" id="666510"/>
    <lineage>
        <taxon>Archaea</taxon>
        <taxon>Thermoproteota</taxon>
        <taxon>Thermoprotei</taxon>
        <taxon>Acidilobales</taxon>
        <taxon>Acidilobaceae</taxon>
        <taxon>Acidilobus</taxon>
    </lineage>
</organism>
<evidence type="ECO:0000256" key="1">
    <source>
        <dbReference type="ARBA" id="ARBA00022475"/>
    </source>
</evidence>
<dbReference type="GO" id="GO:0046474">
    <property type="term" value="P:glycerophospholipid biosynthetic process"/>
    <property type="evidence" value="ECO:0007669"/>
    <property type="project" value="UniProtKB-UniRule"/>
</dbReference>
<name>D9Q2U5_ACIS3</name>
<dbReference type="InterPro" id="IPR002726">
    <property type="entry name" value="CarS_archaea"/>
</dbReference>
<dbReference type="GeneID" id="9499483"/>
<dbReference type="InParanoid" id="D9Q2U5"/>
<evidence type="ECO:0000313" key="12">
    <source>
        <dbReference type="EMBL" id="ADL19633.1"/>
    </source>
</evidence>
<dbReference type="UniPathway" id="UPA00940"/>
<keyword evidence="4 11" id="KW-0812">Transmembrane</keyword>
<comment type="similarity">
    <text evidence="11">Belongs to the CDP-archaeol synthase family.</text>
</comment>
<evidence type="ECO:0000256" key="9">
    <source>
        <dbReference type="ARBA" id="ARBA00023209"/>
    </source>
</evidence>
<protein>
    <recommendedName>
        <fullName evidence="11">CDP-archaeol synthase</fullName>
        <ecNumber evidence="11">2.7.7.67</ecNumber>
    </recommendedName>
    <alternativeName>
        <fullName evidence="11">CDP-2,3-bis-(O-geranylgeranyl)-sn-glycerol synthase</fullName>
    </alternativeName>
</protein>
<comment type="catalytic activity">
    <reaction evidence="11">
        <text>2,3-bis-O-(geranylgeranyl)-sn-glycerol 1-phosphate + CTP + H(+) = CDP-2,3-bis-O-(geranylgeranyl)-sn-glycerol + diphosphate</text>
        <dbReference type="Rhea" id="RHEA:25690"/>
        <dbReference type="ChEBI" id="CHEBI:15378"/>
        <dbReference type="ChEBI" id="CHEBI:33019"/>
        <dbReference type="ChEBI" id="CHEBI:37563"/>
        <dbReference type="ChEBI" id="CHEBI:58837"/>
        <dbReference type="ChEBI" id="CHEBI:58838"/>
        <dbReference type="EC" id="2.7.7.67"/>
    </reaction>
</comment>
<evidence type="ECO:0000256" key="2">
    <source>
        <dbReference type="ARBA" id="ARBA00022516"/>
    </source>
</evidence>
<comment type="cofactor">
    <cofactor evidence="11">
        <name>Mg(2+)</name>
        <dbReference type="ChEBI" id="CHEBI:18420"/>
    </cofactor>
</comment>
<keyword evidence="13" id="KW-1185">Reference proteome</keyword>
<sequence length="167" mass="18008">MGGLTFSLLLLLEYIAPAMVANGAPVVLHGPPPIDFGKRLPDGRRIFGDGKTWGGLLAGITSGTFVGVIEWPLLGPQHIAYAALASAGAMCGDLFGSFIKRRAGLERGAEAPVLDQLGFYIFALLFLYIGGVTFSVYAELIWAVIIYVLHRATNWAAYKLRLKSVPW</sequence>
<keyword evidence="7 11" id="KW-0443">Lipid metabolism</keyword>
<dbReference type="EC" id="2.7.7.67" evidence="11"/>
<comment type="pathway">
    <text evidence="11">Membrane lipid metabolism; glycerophospholipid metabolism.</text>
</comment>
<keyword evidence="9 11" id="KW-0594">Phospholipid biosynthesis</keyword>
<dbReference type="HAMAP" id="MF_01117">
    <property type="entry name" value="CDP_archaeol_synth"/>
    <property type="match status" value="1"/>
</dbReference>
<dbReference type="KEGG" id="asc:ASAC_1228"/>
<dbReference type="HOGENOM" id="CLU_105710_0_0_2"/>
<dbReference type="GO" id="GO:0005886">
    <property type="term" value="C:plasma membrane"/>
    <property type="evidence" value="ECO:0007669"/>
    <property type="project" value="UniProtKB-SubCell"/>
</dbReference>
<keyword evidence="1 11" id="KW-1003">Cell membrane</keyword>
<evidence type="ECO:0000313" key="13">
    <source>
        <dbReference type="Proteomes" id="UP000000346"/>
    </source>
</evidence>
<proteinExistence type="inferred from homology"/>
<comment type="subcellular location">
    <subcellularLocation>
        <location evidence="11">Cell membrane</location>
        <topology evidence="11">Multi-pass membrane protein</topology>
    </subcellularLocation>
</comment>
<dbReference type="PANTHER" id="PTHR39650">
    <property type="entry name" value="CDP-ARCHAEOL SYNTHASE"/>
    <property type="match status" value="1"/>
</dbReference>
<reference evidence="12 13" key="1">
    <citation type="journal article" date="2010" name="Appl. Environ. Microbiol.">
        <title>The genome sequence of the crenarchaeon Acidilobus saccharovorans supports a new order, Acidilobales, and suggests an important ecological role in terrestrial acidic hot springs.</title>
        <authorList>
            <person name="Mardanov A.V."/>
            <person name="Svetlitchnyi V.A."/>
            <person name="Beletsky A.V."/>
            <person name="Prokofeva M.I."/>
            <person name="Bonch-Osmolovskaya E.A."/>
            <person name="Ravin N.V."/>
            <person name="Skryabin K.G."/>
        </authorList>
    </citation>
    <scope>NUCLEOTIDE SEQUENCE [LARGE SCALE GENOMIC DNA]</scope>
    <source>
        <strain evidence="13">DSM 16705 / JCM 18335 / VKM B-2471 / 345-15</strain>
    </source>
</reference>
<dbReference type="AlphaFoldDB" id="D9Q2U5"/>
<evidence type="ECO:0000256" key="7">
    <source>
        <dbReference type="ARBA" id="ARBA00023098"/>
    </source>
</evidence>
<dbReference type="Pfam" id="PF01864">
    <property type="entry name" value="CarS-like"/>
    <property type="match status" value="1"/>
</dbReference>
<accession>D9Q2U5</accession>
<keyword evidence="5 11" id="KW-0460">Magnesium</keyword>
<gene>
    <name evidence="11" type="primary">carS</name>
    <name evidence="12" type="ordered locus">ASAC_1228</name>
</gene>
<evidence type="ECO:0000256" key="5">
    <source>
        <dbReference type="ARBA" id="ARBA00022842"/>
    </source>
</evidence>
<keyword evidence="3 11" id="KW-0808">Transferase</keyword>
<dbReference type="RefSeq" id="WP_013267145.1">
    <property type="nucleotide sequence ID" value="NC_014374.1"/>
</dbReference>
<dbReference type="OrthoDB" id="45383at2157"/>
<feature type="transmembrane region" description="Helical" evidence="11">
    <location>
        <begin position="119"/>
        <end position="149"/>
    </location>
</feature>